<accession>I1TLF2</accession>
<dbReference type="Proteomes" id="UP000002873">
    <property type="component" value="Segment"/>
</dbReference>
<dbReference type="GO" id="GO:0005576">
    <property type="term" value="C:extracellular region"/>
    <property type="evidence" value="ECO:0007669"/>
    <property type="project" value="UniProtKB-SubCell"/>
</dbReference>
<sequence>MADNIKLGELLNERSPVSKTWVNFDGSYTVEMYNDTIHYKDENGQYKEIDPTLSKGNNSEYFQTSGVPFDVKVPQVFTSGYSISDGNEELTFIPVGASEASGLSNIDKLNEIIYLNVWQDTNVKLEVTANSLKETIILKSEKAPSTYLFEVLGELSDDLKTGRMQLSPAWLKDANGTYRDVEQKLEYVDETGSMYLSLDVDTANLVYPIYVDPTIVISNTTGVYGLENEVRLNSPSDVIPSPLSASIGYLDTYRIFMKYPNLLKTIPSNAQILSAKYNMHVESVSGSTNIRAAIHAVMTDYSSMSLSWNNQPVMDNTLKSPELSITPTANKWVSFDMKDVVQAMVNGAQVKAFGIKTPVADAPGCVFTMTYNDASNWRPYFDITFNVPPDKPTVVKPNGGEAWNNLETIQWGASNDTKDFVHEPFTHSYESVYQSSSSYGQSFTVPADNASLKKVALRLRVTHNTQVYKMFLSIAKPLNGTWVIDKSNIIASQDVNIPDGTNLQWVEMTLPDLKIAKGTHLAVWVEMKTGGSTDYTASISNGYFNQNEGNGIVNGFNAGSNFVYRLEYAAGTPTDQITYQIQLTSDNGSTWKTIVDSTPAGATSYPYDFTNEPESSVSKIRIRAFDGYNYGDWDESDGVFTIQHNVAPLTPTDLAPNGTIEDRGTSIRMSWKHNDPNGVDPQSKLDLQWRVQGSADWTTVTQSTTNQFYNAPANLFPANSKIEWRVRTYDQAGLAGPYSYTALFTAAVRSDKPTITYPTSGANVPIARPTFTWSHPDQVKYWIRVKDGSTIIYETQATAGNKALTITRDLNNNTSYILEISVMDSNGLWSDFANVAFVVSYTPPNIPVLSADLDNVRGWITLTIESADPTGTTPATTHYNVYRKADNGSWVKIADGLSKTSSRIQWIDRTPAPTKAEQYFVRAYGENGTFSDSGWLTATVQLKYTQISLASDPTQYVTLNKREASKEKATRRSVITEYVGRPYPMVEFSSNYSREFDYTYKVYTYSDVEKMRGFAFSGEALLLRDNWGRKDYVTFDTIDVQEGRIQWNITFHPVKIYYVEGIS</sequence>
<keyword evidence="3" id="KW-0732">Signal</keyword>
<evidence type="ECO:0000313" key="6">
    <source>
        <dbReference type="Proteomes" id="UP000002873"/>
    </source>
</evidence>
<dbReference type="Pfam" id="PF24517">
    <property type="entry name" value="CBM96"/>
    <property type="match status" value="1"/>
</dbReference>
<dbReference type="NCBIfam" id="NF033679">
    <property type="entry name" value="DNRLRE_dom"/>
    <property type="match status" value="1"/>
</dbReference>
<evidence type="ECO:0000313" key="5">
    <source>
        <dbReference type="EMBL" id="AFE86254.1"/>
    </source>
</evidence>
<protein>
    <submittedName>
        <fullName evidence="5">Putative YD repeat protein</fullName>
    </submittedName>
</protein>
<dbReference type="InterPro" id="IPR055372">
    <property type="entry name" value="CBM96"/>
</dbReference>
<evidence type="ECO:0000256" key="3">
    <source>
        <dbReference type="ARBA" id="ARBA00022729"/>
    </source>
</evidence>
<comment type="subcellular location">
    <subcellularLocation>
        <location evidence="1">Secreted</location>
    </subcellularLocation>
</comment>
<keyword evidence="2" id="KW-0964">Secreted</keyword>
<evidence type="ECO:0000256" key="1">
    <source>
        <dbReference type="ARBA" id="ARBA00004613"/>
    </source>
</evidence>
<dbReference type="KEGG" id="vg:12980115"/>
<reference evidence="5 6" key="1">
    <citation type="journal article" date="2012" name="J. Virol.">
        <title>Complete Genome Sequence of Bacillus cereus Bacteriophage PBC1.</title>
        <authorList>
            <person name="Kong M."/>
            <person name="Kim M."/>
            <person name="Ryu S."/>
        </authorList>
    </citation>
    <scope>NUCLEOTIDE SEQUENCE [LARGE SCALE GENOMIC DNA]</scope>
</reference>
<dbReference type="GeneID" id="12980115"/>
<evidence type="ECO:0000259" key="4">
    <source>
        <dbReference type="Pfam" id="PF24517"/>
    </source>
</evidence>
<keyword evidence="6" id="KW-1185">Reference proteome</keyword>
<proteinExistence type="predicted"/>
<name>I1TLF2_9CAUD</name>
<evidence type="ECO:0000256" key="2">
    <source>
        <dbReference type="ARBA" id="ARBA00022525"/>
    </source>
</evidence>
<dbReference type="OrthoDB" id="266at10239"/>
<dbReference type="InterPro" id="IPR013783">
    <property type="entry name" value="Ig-like_fold"/>
</dbReference>
<dbReference type="Gene3D" id="2.60.40.10">
    <property type="entry name" value="Immunoglobulins"/>
    <property type="match status" value="1"/>
</dbReference>
<feature type="domain" description="Carbohydrate-binding module family 96" evidence="4">
    <location>
        <begin position="263"/>
        <end position="362"/>
    </location>
</feature>
<organism evidence="5 6">
    <name type="scientific">Bacillus phage PBC1</name>
    <dbReference type="NCBI Taxonomy" id="1161901"/>
    <lineage>
        <taxon>Viruses</taxon>
        <taxon>Duplodnaviria</taxon>
        <taxon>Heunggongvirae</taxon>
        <taxon>Uroviricota</taxon>
        <taxon>Caudoviricetes</taxon>
        <taxon>Gutmannvirinae</taxon>
        <taxon>Pebcunavirus</taxon>
        <taxon>Pebcunavirus PBC1</taxon>
    </lineage>
</organism>
<gene>
    <name evidence="5" type="ORF">PBC1_018</name>
</gene>
<dbReference type="RefSeq" id="YP_006383471.1">
    <property type="nucleotide sequence ID" value="NC_017976.1"/>
</dbReference>
<dbReference type="EMBL" id="JQ619704">
    <property type="protein sequence ID" value="AFE86254.1"/>
    <property type="molecule type" value="Genomic_DNA"/>
</dbReference>